<dbReference type="OrthoDB" id="9810135at2"/>
<dbReference type="GO" id="GO:0005524">
    <property type="term" value="F:ATP binding"/>
    <property type="evidence" value="ECO:0007669"/>
    <property type="project" value="UniProtKB-UniRule"/>
</dbReference>
<keyword evidence="10" id="KW-0413">Isomerase</keyword>
<dbReference type="SUPFAM" id="SSF52540">
    <property type="entry name" value="P-loop containing nucleoside triphosphate hydrolases"/>
    <property type="match status" value="1"/>
</dbReference>
<dbReference type="GO" id="GO:0000725">
    <property type="term" value="P:recombinational repair"/>
    <property type="evidence" value="ECO:0007669"/>
    <property type="project" value="TreeGrafter"/>
</dbReference>
<proteinExistence type="predicted"/>
<dbReference type="InterPro" id="IPR014017">
    <property type="entry name" value="DNA_helicase_UvrD-like_C"/>
</dbReference>
<evidence type="ECO:0000259" key="16">
    <source>
        <dbReference type="PROSITE" id="PS51217"/>
    </source>
</evidence>
<dbReference type="InterPro" id="IPR014016">
    <property type="entry name" value="UvrD-like_ATP-bd"/>
</dbReference>
<dbReference type="GO" id="GO:0016887">
    <property type="term" value="F:ATP hydrolysis activity"/>
    <property type="evidence" value="ECO:0007669"/>
    <property type="project" value="RHEA"/>
</dbReference>
<keyword evidence="6 17" id="KW-0269">Exonuclease</keyword>
<organism evidence="17 18">
    <name type="scientific">Flavobacterium omnivorum</name>
    <dbReference type="NCBI Taxonomy" id="178355"/>
    <lineage>
        <taxon>Bacteria</taxon>
        <taxon>Pseudomonadati</taxon>
        <taxon>Bacteroidota</taxon>
        <taxon>Flavobacteriia</taxon>
        <taxon>Flavobacteriales</taxon>
        <taxon>Flavobacteriaceae</taxon>
        <taxon>Flavobacterium</taxon>
    </lineage>
</organism>
<dbReference type="GO" id="GO:0043138">
    <property type="term" value="F:3'-5' DNA helicase activity"/>
    <property type="evidence" value="ECO:0007669"/>
    <property type="project" value="UniProtKB-EC"/>
</dbReference>
<evidence type="ECO:0000256" key="4">
    <source>
        <dbReference type="ARBA" id="ARBA00022801"/>
    </source>
</evidence>
<keyword evidence="2 14" id="KW-0547">Nucleotide-binding</keyword>
<sequence length="1055" mass="121363">MQRPSFSIYDASAGSGKTYALVKEYLKIILVAKKNDAYRNILAITFTNKAVHEMKGRIVGSLSEFAKDEPSSKAVDLMQDLAVDTALSVIQIKTKSQQIIKHIIHNYAAFDISTIDKFTHKVIRAFAHDLGLPMTFEVTLDTENLLVEAVDAIIAQAGEDETLTKLLIDFTMEKTDDDKSWDISREILDTGRLVLNENNRNEITHFHDKSIADFVAIKAKLNEACKVLEKESVALAEEALLLIEKNGIDSKSFSGAYFPKHLISIQEVKFNPKNKTYHEFDDIKINKTAKDRAIIENIIPELLQLVDTIYKAFEKRNFYKAFLKNITPLSLLNTVSNELAKIQSEQNVLSISEFNAIIHREIQNQPAPFIYERLGERYRHFFIDEFQDTSVMQWQNLIPLIDNATSSEIDGEKGTLMIVGDPKQSIYRWRGGKAEQFIDLSKDQNPFNNKEKVLKHLDKNYRSYSQVIEFNNGFFKMLSNEFDHLDYKDLYANHSHQKLNDKKGGYVNISFIPKVEKTDDNPETSGEEETLDKTELYVLATLNTIQKVIREGFEYKDIVILTRKRSQGIAIATYLTEQQIPLLSSETLMIQNATEVRLIIHLLKYLKNSSDLESKANFLQYLAQNSQDKLPVHDFIAKGMSLFQETDFENWLMSFEVSLSFQNIRKKSLYEVVEVIISKFLNPKISNAYVQYFLDIVLERDIRNQAGISDFLNFWDKNAEKFSIPSPEGTNAVRIMTIHKSKGLEFPVVIFPFAEEDYNRKPKDKLWLNAEEQDFGLPKVLIDNSSAVEGFGEEAAGVYNQKKQEELLDNINVLYVALTRAEEQLYVISNMNLSRKGEVPKNNMCTFFINYLESKNLFKADELKYEFGKETKLSTNKKHVDTSKRIPLVAEILNPKNIKIAQREALMWGTLQQEAIEYGNVIHEILSFVKIKNDIDLAITKSIENGLIIFSQKETVYKTIWEIVNHRELEIFFAEGNEVWNEQTIIQMQGKTIKPDRMVLTKDNEVFLLDYKTGTHNSKYQLQLENYQSAIELMGYKVVKKALIYIGKEIDVVNL</sequence>
<dbReference type="InterPro" id="IPR011604">
    <property type="entry name" value="PDDEXK-like_dom_sf"/>
</dbReference>
<dbReference type="AlphaFoldDB" id="A0A1G7VPB9"/>
<feature type="binding site" evidence="14">
    <location>
        <begin position="11"/>
        <end position="18"/>
    </location>
    <ligand>
        <name>ATP</name>
        <dbReference type="ChEBI" id="CHEBI:30616"/>
    </ligand>
</feature>
<dbReference type="PANTHER" id="PTHR11070:SF67">
    <property type="entry name" value="DNA 3'-5' HELICASE"/>
    <property type="match status" value="1"/>
</dbReference>
<evidence type="ECO:0000256" key="11">
    <source>
        <dbReference type="ARBA" id="ARBA00034617"/>
    </source>
</evidence>
<dbReference type="PROSITE" id="PS51198">
    <property type="entry name" value="UVRD_HELICASE_ATP_BIND"/>
    <property type="match status" value="1"/>
</dbReference>
<keyword evidence="9" id="KW-0234">DNA repair</keyword>
<comment type="catalytic activity">
    <reaction evidence="13">
        <text>ATP + H2O = ADP + phosphate + H(+)</text>
        <dbReference type="Rhea" id="RHEA:13065"/>
        <dbReference type="ChEBI" id="CHEBI:15377"/>
        <dbReference type="ChEBI" id="CHEBI:15378"/>
        <dbReference type="ChEBI" id="CHEBI:30616"/>
        <dbReference type="ChEBI" id="CHEBI:43474"/>
        <dbReference type="ChEBI" id="CHEBI:456216"/>
        <dbReference type="EC" id="5.6.2.4"/>
    </reaction>
</comment>
<dbReference type="Gene3D" id="1.10.3170.10">
    <property type="entry name" value="Recbcd, chain B, domain 2"/>
    <property type="match status" value="1"/>
</dbReference>
<evidence type="ECO:0000256" key="12">
    <source>
        <dbReference type="ARBA" id="ARBA00034808"/>
    </source>
</evidence>
<feature type="domain" description="UvrD-like helicase ATP-binding" evidence="15">
    <location>
        <begin position="1"/>
        <end position="464"/>
    </location>
</feature>
<evidence type="ECO:0000256" key="9">
    <source>
        <dbReference type="ARBA" id="ARBA00023204"/>
    </source>
</evidence>
<dbReference type="Pfam" id="PF13361">
    <property type="entry name" value="UvrD_C"/>
    <property type="match status" value="1"/>
</dbReference>
<evidence type="ECO:0000256" key="10">
    <source>
        <dbReference type="ARBA" id="ARBA00023235"/>
    </source>
</evidence>
<dbReference type="RefSeq" id="WP_091253712.1">
    <property type="nucleotide sequence ID" value="NZ_FNDB01000001.1"/>
</dbReference>
<dbReference type="Gene3D" id="3.40.50.300">
    <property type="entry name" value="P-loop containing nucleotide triphosphate hydrolases"/>
    <property type="match status" value="3"/>
</dbReference>
<gene>
    <name evidence="17" type="ORF">SAMN04488062_101101</name>
</gene>
<evidence type="ECO:0000313" key="18">
    <source>
        <dbReference type="Proteomes" id="UP000199274"/>
    </source>
</evidence>
<keyword evidence="7 14" id="KW-0067">ATP-binding</keyword>
<dbReference type="InterPro" id="IPR027417">
    <property type="entry name" value="P-loop_NTPase"/>
</dbReference>
<evidence type="ECO:0000256" key="5">
    <source>
        <dbReference type="ARBA" id="ARBA00022806"/>
    </source>
</evidence>
<evidence type="ECO:0000256" key="3">
    <source>
        <dbReference type="ARBA" id="ARBA00022763"/>
    </source>
</evidence>
<protein>
    <recommendedName>
        <fullName evidence="12">DNA 3'-5' helicase</fullName>
        <ecNumber evidence="12">5.6.2.4</ecNumber>
    </recommendedName>
</protein>
<evidence type="ECO:0000313" key="17">
    <source>
        <dbReference type="EMBL" id="SDG61665.1"/>
    </source>
</evidence>
<dbReference type="GO" id="GO:0003677">
    <property type="term" value="F:DNA binding"/>
    <property type="evidence" value="ECO:0007669"/>
    <property type="project" value="UniProtKB-KW"/>
</dbReference>
<dbReference type="STRING" id="178355.SAMN04488062_101101"/>
<comment type="catalytic activity">
    <reaction evidence="11">
        <text>Couples ATP hydrolysis with the unwinding of duplex DNA by translocating in the 3'-5' direction.</text>
        <dbReference type="EC" id="5.6.2.4"/>
    </reaction>
</comment>
<dbReference type="Gene3D" id="3.90.320.10">
    <property type="match status" value="1"/>
</dbReference>
<dbReference type="GO" id="GO:0004527">
    <property type="term" value="F:exonuclease activity"/>
    <property type="evidence" value="ECO:0007669"/>
    <property type="project" value="UniProtKB-KW"/>
</dbReference>
<dbReference type="GO" id="GO:0005829">
    <property type="term" value="C:cytosol"/>
    <property type="evidence" value="ECO:0007669"/>
    <property type="project" value="TreeGrafter"/>
</dbReference>
<keyword evidence="8" id="KW-0238">DNA-binding</keyword>
<evidence type="ECO:0000256" key="14">
    <source>
        <dbReference type="PROSITE-ProRule" id="PRU00560"/>
    </source>
</evidence>
<dbReference type="PROSITE" id="PS51217">
    <property type="entry name" value="UVRD_HELICASE_CTER"/>
    <property type="match status" value="1"/>
</dbReference>
<accession>A0A1G7VPB9</accession>
<dbReference type="PANTHER" id="PTHR11070">
    <property type="entry name" value="UVRD / RECB / PCRA DNA HELICASE FAMILY MEMBER"/>
    <property type="match status" value="1"/>
</dbReference>
<reference evidence="18" key="1">
    <citation type="submission" date="2016-10" db="EMBL/GenBank/DDBJ databases">
        <authorList>
            <person name="Varghese N."/>
            <person name="Submissions S."/>
        </authorList>
    </citation>
    <scope>NUCLEOTIDE SEQUENCE [LARGE SCALE GENOMIC DNA]</scope>
    <source>
        <strain evidence="18">CGMCC 1.2747</strain>
    </source>
</reference>
<keyword evidence="18" id="KW-1185">Reference proteome</keyword>
<keyword evidence="3" id="KW-0227">DNA damage</keyword>
<evidence type="ECO:0000259" key="15">
    <source>
        <dbReference type="PROSITE" id="PS51198"/>
    </source>
</evidence>
<keyword evidence="5 14" id="KW-0347">Helicase</keyword>
<dbReference type="InterPro" id="IPR000212">
    <property type="entry name" value="DNA_helicase_UvrD/REP"/>
</dbReference>
<evidence type="ECO:0000256" key="7">
    <source>
        <dbReference type="ARBA" id="ARBA00022840"/>
    </source>
</evidence>
<dbReference type="EC" id="5.6.2.4" evidence="12"/>
<evidence type="ECO:0000256" key="6">
    <source>
        <dbReference type="ARBA" id="ARBA00022839"/>
    </source>
</evidence>
<dbReference type="Pfam" id="PF00580">
    <property type="entry name" value="UvrD-helicase"/>
    <property type="match status" value="1"/>
</dbReference>
<feature type="domain" description="UvrD-like helicase C-terminal" evidence="16">
    <location>
        <begin position="498"/>
        <end position="743"/>
    </location>
</feature>
<keyword evidence="4 14" id="KW-0378">Hydrolase</keyword>
<dbReference type="Proteomes" id="UP000199274">
    <property type="component" value="Unassembled WGS sequence"/>
</dbReference>
<evidence type="ECO:0000256" key="2">
    <source>
        <dbReference type="ARBA" id="ARBA00022741"/>
    </source>
</evidence>
<name>A0A1G7VPB9_9FLAO</name>
<dbReference type="EMBL" id="FNDB01000001">
    <property type="protein sequence ID" value="SDG61665.1"/>
    <property type="molecule type" value="Genomic_DNA"/>
</dbReference>
<keyword evidence="1" id="KW-0540">Nuclease</keyword>
<evidence type="ECO:0000256" key="13">
    <source>
        <dbReference type="ARBA" id="ARBA00048988"/>
    </source>
</evidence>
<evidence type="ECO:0000256" key="8">
    <source>
        <dbReference type="ARBA" id="ARBA00023125"/>
    </source>
</evidence>
<evidence type="ECO:0000256" key="1">
    <source>
        <dbReference type="ARBA" id="ARBA00022722"/>
    </source>
</evidence>